<dbReference type="FunFam" id="3.30.230.70:FF:000003">
    <property type="entry name" value="Ribonuclease PH"/>
    <property type="match status" value="1"/>
</dbReference>
<comment type="similarity">
    <text evidence="1 6">Belongs to the RNase PH family.</text>
</comment>
<keyword evidence="5" id="KW-0694">RNA-binding</keyword>
<comment type="caution">
    <text evidence="9">The sequence shown here is derived from an EMBL/GenBank/DDBJ whole genome shotgun (WGS) entry which is preliminary data.</text>
</comment>
<proteinExistence type="inferred from homology"/>
<dbReference type="AlphaFoldDB" id="A0A520XGM3"/>
<evidence type="ECO:0000256" key="4">
    <source>
        <dbReference type="ARBA" id="ARBA00022694"/>
    </source>
</evidence>
<comment type="subunit">
    <text evidence="6">Homohexameric ring arranged as a trimer of dimers.</text>
</comment>
<evidence type="ECO:0000256" key="6">
    <source>
        <dbReference type="HAMAP-Rule" id="MF_00564"/>
    </source>
</evidence>
<evidence type="ECO:0000256" key="1">
    <source>
        <dbReference type="ARBA" id="ARBA00006678"/>
    </source>
</evidence>
<dbReference type="PROSITE" id="PS01277">
    <property type="entry name" value="RIBONUCLEASE_PH"/>
    <property type="match status" value="1"/>
</dbReference>
<evidence type="ECO:0000313" key="10">
    <source>
        <dbReference type="Proteomes" id="UP000322454"/>
    </source>
</evidence>
<dbReference type="InterPro" id="IPR015847">
    <property type="entry name" value="ExoRNase_PH_dom2"/>
</dbReference>
<evidence type="ECO:0000256" key="3">
    <source>
        <dbReference type="ARBA" id="ARBA00022555"/>
    </source>
</evidence>
<dbReference type="GO" id="GO:0031125">
    <property type="term" value="P:rRNA 3'-end processing"/>
    <property type="evidence" value="ECO:0007669"/>
    <property type="project" value="UniProtKB-ARBA"/>
</dbReference>
<evidence type="ECO:0000259" key="7">
    <source>
        <dbReference type="Pfam" id="PF01138"/>
    </source>
</evidence>
<dbReference type="InterPro" id="IPR002381">
    <property type="entry name" value="RNase_PH_bac-type"/>
</dbReference>
<protein>
    <recommendedName>
        <fullName evidence="6">Ribonuclease PH</fullName>
        <shortName evidence="6">RNase PH</shortName>
        <ecNumber evidence="6">2.7.7.56</ecNumber>
    </recommendedName>
    <alternativeName>
        <fullName evidence="6">tRNA nucleotidyltransferase</fullName>
    </alternativeName>
</protein>
<keyword evidence="2 6" id="KW-0698">rRNA processing</keyword>
<accession>A0A520XGM3</accession>
<evidence type="ECO:0000256" key="5">
    <source>
        <dbReference type="ARBA" id="ARBA00022884"/>
    </source>
</evidence>
<dbReference type="GO" id="GO:0009022">
    <property type="term" value="F:tRNA nucleotidyltransferase activity"/>
    <property type="evidence" value="ECO:0007669"/>
    <property type="project" value="UniProtKB-UniRule"/>
</dbReference>
<dbReference type="SUPFAM" id="SSF55666">
    <property type="entry name" value="Ribonuclease PH domain 2-like"/>
    <property type="match status" value="1"/>
</dbReference>
<dbReference type="InterPro" id="IPR027408">
    <property type="entry name" value="PNPase/RNase_PH_dom_sf"/>
</dbReference>
<dbReference type="HAMAP" id="MF_00564">
    <property type="entry name" value="RNase_PH"/>
    <property type="match status" value="1"/>
</dbReference>
<gene>
    <name evidence="6" type="primary">rph</name>
    <name evidence="9" type="ORF">EVJ48_00060</name>
</gene>
<dbReference type="Pfam" id="PF01138">
    <property type="entry name" value="RNase_PH"/>
    <property type="match status" value="1"/>
</dbReference>
<dbReference type="InterPro" id="IPR050080">
    <property type="entry name" value="RNase_PH"/>
</dbReference>
<name>A0A520XGM3_9DELT</name>
<dbReference type="InterPro" id="IPR018336">
    <property type="entry name" value="RNase_PH_CS"/>
</dbReference>
<keyword evidence="6 9" id="KW-0808">Transferase</keyword>
<dbReference type="InterPro" id="IPR001247">
    <property type="entry name" value="ExoRNase_PH_dom1"/>
</dbReference>
<keyword evidence="4 6" id="KW-0819">tRNA processing</keyword>
<dbReference type="InterPro" id="IPR036345">
    <property type="entry name" value="ExoRNase_PH_dom2_sf"/>
</dbReference>
<keyword evidence="3 6" id="KW-0820">tRNA-binding</keyword>
<dbReference type="GO" id="GO:0000049">
    <property type="term" value="F:tRNA binding"/>
    <property type="evidence" value="ECO:0007669"/>
    <property type="project" value="UniProtKB-UniRule"/>
</dbReference>
<evidence type="ECO:0000256" key="2">
    <source>
        <dbReference type="ARBA" id="ARBA00022552"/>
    </source>
</evidence>
<dbReference type="EMBL" id="SHMQ01000001">
    <property type="protein sequence ID" value="RZV40352.1"/>
    <property type="molecule type" value="Genomic_DNA"/>
</dbReference>
<dbReference type="Pfam" id="PF03725">
    <property type="entry name" value="RNase_PH_C"/>
    <property type="match status" value="1"/>
</dbReference>
<dbReference type="GO" id="GO:0008033">
    <property type="term" value="P:tRNA processing"/>
    <property type="evidence" value="ECO:0007669"/>
    <property type="project" value="UniProtKB-UniRule"/>
</dbReference>
<dbReference type="GO" id="GO:0000175">
    <property type="term" value="F:3'-5'-RNA exonuclease activity"/>
    <property type="evidence" value="ECO:0007669"/>
    <property type="project" value="UniProtKB-UniRule"/>
</dbReference>
<dbReference type="PANTHER" id="PTHR11953">
    <property type="entry name" value="EXOSOME COMPLEX COMPONENT"/>
    <property type="match status" value="1"/>
</dbReference>
<feature type="domain" description="Exoribonuclease phosphorolytic" evidence="8">
    <location>
        <begin position="159"/>
        <end position="224"/>
    </location>
</feature>
<dbReference type="NCBIfam" id="TIGR01966">
    <property type="entry name" value="RNasePH"/>
    <property type="match status" value="1"/>
</dbReference>
<evidence type="ECO:0000259" key="8">
    <source>
        <dbReference type="Pfam" id="PF03725"/>
    </source>
</evidence>
<dbReference type="InterPro" id="IPR020568">
    <property type="entry name" value="Ribosomal_Su5_D2-typ_SF"/>
</dbReference>
<sequence length="242" mass="26757">MLRNNNRAVDEMRPMLITPGYMKYAEGSCLVEAGDTKVICTASVDYKVPPFLKDKEEGWLTAEYSMLPRSAQSRIPRDSSKGKVNGRAQEIQRLIGRSLRSVINFSYFPGITILIDCDVINADGGTRTASITGAYVAAYLAFLNLIKQEKIEKMPFYDSVAAISIGIVNGEILVDLDYSEDSTADLDFNFIMTGSQKIIEIQGCAEKTPIEFEVLDKLYNLSKKAVAKITELQNNAISNTAI</sequence>
<feature type="binding site" evidence="6">
    <location>
        <begin position="125"/>
        <end position="127"/>
    </location>
    <ligand>
        <name>phosphate</name>
        <dbReference type="ChEBI" id="CHEBI:43474"/>
        <note>substrate</note>
    </ligand>
</feature>
<dbReference type="CDD" id="cd11362">
    <property type="entry name" value="RNase_PH_bact"/>
    <property type="match status" value="1"/>
</dbReference>
<dbReference type="Gene3D" id="3.30.230.70">
    <property type="entry name" value="GHMP Kinase, N-terminal domain"/>
    <property type="match status" value="1"/>
</dbReference>
<feature type="binding site" evidence="6">
    <location>
        <position position="87"/>
    </location>
    <ligand>
        <name>phosphate</name>
        <dbReference type="ChEBI" id="CHEBI:43474"/>
        <note>substrate</note>
    </ligand>
</feature>
<dbReference type="PANTHER" id="PTHR11953:SF0">
    <property type="entry name" value="EXOSOME COMPLEX COMPONENT RRP41"/>
    <property type="match status" value="1"/>
</dbReference>
<comment type="catalytic activity">
    <reaction evidence="6">
        <text>tRNA(n+1) + phosphate = tRNA(n) + a ribonucleoside 5'-diphosphate</text>
        <dbReference type="Rhea" id="RHEA:10628"/>
        <dbReference type="Rhea" id="RHEA-COMP:17343"/>
        <dbReference type="Rhea" id="RHEA-COMP:17344"/>
        <dbReference type="ChEBI" id="CHEBI:43474"/>
        <dbReference type="ChEBI" id="CHEBI:57930"/>
        <dbReference type="ChEBI" id="CHEBI:173114"/>
        <dbReference type="EC" id="2.7.7.56"/>
    </reaction>
</comment>
<dbReference type="GO" id="GO:0016075">
    <property type="term" value="P:rRNA catabolic process"/>
    <property type="evidence" value="ECO:0007669"/>
    <property type="project" value="UniProtKB-UniRule"/>
</dbReference>
<keyword evidence="6 9" id="KW-0548">Nucleotidyltransferase</keyword>
<feature type="domain" description="Exoribonuclease phosphorolytic" evidence="7">
    <location>
        <begin position="11"/>
        <end position="137"/>
    </location>
</feature>
<reference evidence="9 10" key="1">
    <citation type="submission" date="2019-01" db="EMBL/GenBank/DDBJ databases">
        <title>Insights into ecological role of a new deltaproteobacterial order Candidatus Sinidesulfobacterales (Sva0485) by metagenomics and metatranscriptomics.</title>
        <authorList>
            <person name="Tan S."/>
            <person name="Liu J."/>
            <person name="Fang Y."/>
            <person name="Hedlund B."/>
            <person name="Lian Z.-H."/>
            <person name="Huang L.-Y."/>
            <person name="Li J.-T."/>
            <person name="Huang L.-N."/>
            <person name="Li W.-J."/>
            <person name="Jiang H.-C."/>
            <person name="Dong H.-L."/>
            <person name="Shu W.-S."/>
        </authorList>
    </citation>
    <scope>NUCLEOTIDE SEQUENCE [LARGE SCALE GENOMIC DNA]</scope>
    <source>
        <strain evidence="9">AP4</strain>
    </source>
</reference>
<comment type="function">
    <text evidence="6">Phosphorolytic 3'-5' exoribonuclease that plays an important role in tRNA 3'-end maturation. Removes nucleotide residues following the 3'-CCA terminus of tRNAs; can also add nucleotides to the ends of RNA molecules by using nucleoside diphosphates as substrates, but this may not be physiologically important. Probably plays a role in initiation of 16S rRNA degradation (leading to ribosome degradation) during starvation.</text>
</comment>
<organism evidence="9 10">
    <name type="scientific">Candidatus Acidulodesulfobacterium acidiphilum</name>
    <dbReference type="NCBI Taxonomy" id="2597224"/>
    <lineage>
        <taxon>Bacteria</taxon>
        <taxon>Deltaproteobacteria</taxon>
        <taxon>Candidatus Acidulodesulfobacterales</taxon>
        <taxon>Candidatus Acidulodesulfobacterium</taxon>
    </lineage>
</organism>
<evidence type="ECO:0000313" key="9">
    <source>
        <dbReference type="EMBL" id="RZV40352.1"/>
    </source>
</evidence>
<dbReference type="EC" id="2.7.7.56" evidence="6"/>
<dbReference type="SUPFAM" id="SSF54211">
    <property type="entry name" value="Ribosomal protein S5 domain 2-like"/>
    <property type="match status" value="1"/>
</dbReference>
<dbReference type="Proteomes" id="UP000322454">
    <property type="component" value="Unassembled WGS sequence"/>
</dbReference>